<gene>
    <name evidence="1" type="ORF">RHMOL_Rhmol08G0304300</name>
</gene>
<dbReference type="EMBL" id="CM046395">
    <property type="protein sequence ID" value="KAI8544528.1"/>
    <property type="molecule type" value="Genomic_DNA"/>
</dbReference>
<reference evidence="1" key="1">
    <citation type="submission" date="2022-02" db="EMBL/GenBank/DDBJ databases">
        <title>Plant Genome Project.</title>
        <authorList>
            <person name="Zhang R.-G."/>
        </authorList>
    </citation>
    <scope>NUCLEOTIDE SEQUENCE</scope>
    <source>
        <strain evidence="1">AT1</strain>
    </source>
</reference>
<evidence type="ECO:0000313" key="2">
    <source>
        <dbReference type="Proteomes" id="UP001062846"/>
    </source>
</evidence>
<protein>
    <submittedName>
        <fullName evidence="1">Uncharacterized protein</fullName>
    </submittedName>
</protein>
<evidence type="ECO:0000313" key="1">
    <source>
        <dbReference type="EMBL" id="KAI8544528.1"/>
    </source>
</evidence>
<organism evidence="1 2">
    <name type="scientific">Rhododendron molle</name>
    <name type="common">Chinese azalea</name>
    <name type="synonym">Azalea mollis</name>
    <dbReference type="NCBI Taxonomy" id="49168"/>
    <lineage>
        <taxon>Eukaryota</taxon>
        <taxon>Viridiplantae</taxon>
        <taxon>Streptophyta</taxon>
        <taxon>Embryophyta</taxon>
        <taxon>Tracheophyta</taxon>
        <taxon>Spermatophyta</taxon>
        <taxon>Magnoliopsida</taxon>
        <taxon>eudicotyledons</taxon>
        <taxon>Gunneridae</taxon>
        <taxon>Pentapetalae</taxon>
        <taxon>asterids</taxon>
        <taxon>Ericales</taxon>
        <taxon>Ericaceae</taxon>
        <taxon>Ericoideae</taxon>
        <taxon>Rhodoreae</taxon>
        <taxon>Rhododendron</taxon>
    </lineage>
</organism>
<sequence length="617" mass="69316">MSKFEEEKKTMAAQAVAPPPPTSPGRTPPLASLYVGDLDPQATEIDLFETFRQMGPLVSVRLCRDRLSHQSLRYAYVNFFSPSDASKALACLNHTELKGKPMRIMWRQSDPLTRKTGVGNVFVKNLDPCITSARLQGIFCKFGTILSCKVAEEHGKSKGFGFVQFDSEDSSVSAVNALHGTMLEGKNLHVSKFVKKSERKDAYEEPKFTNLYVKNLGEFVTEDILVEKFSEYGKVRNVLIMKDAEGKSKGFGFVNFESYEEAKKAVEALNGSLLGSEKLFVGRAQKKAEREELLKREHKLTNSNIEMPKVSNLYVKYLDASVDEGQLEEHFGAFGKVTSAKVMRHESGISKGFGFVNFSTPAEAKRALDALRGTDFKGRDLYVSVAQSKEERQREMQSNTHHPPQAFYPSDSKSYSPILDQAYCGFPPFPTTNQAMMYRECGRSEGAMYPFMARGYPRNDSAYIPSRQSQQQTYLDFAYQHPMGYPDSISPTRNLDYRSFRSLQISRDKRSRAEQVYSKGYVGTRSFNPAPYLGNCNQNAWKKLHPLGANLQRGHEAKKTEVVLEIKKSDAHEVLTSSQSPAGHLGKAIQVLGDVNSWTIRDDRVAQLHKSARCLSY</sequence>
<keyword evidence="2" id="KW-1185">Reference proteome</keyword>
<comment type="caution">
    <text evidence="1">The sequence shown here is derived from an EMBL/GenBank/DDBJ whole genome shotgun (WGS) entry which is preliminary data.</text>
</comment>
<name>A0ACC0MW50_RHOML</name>
<proteinExistence type="predicted"/>
<accession>A0ACC0MW50</accession>
<dbReference type="Proteomes" id="UP001062846">
    <property type="component" value="Chromosome 8"/>
</dbReference>